<dbReference type="Proteomes" id="UP000729402">
    <property type="component" value="Unassembled WGS sequence"/>
</dbReference>
<evidence type="ECO:0000256" key="1">
    <source>
        <dbReference type="SAM" id="MobiDB-lite"/>
    </source>
</evidence>
<dbReference type="AlphaFoldDB" id="A0A8J6BQS5"/>
<dbReference type="PANTHER" id="PTHR33021">
    <property type="entry name" value="BLUE COPPER PROTEIN"/>
    <property type="match status" value="1"/>
</dbReference>
<feature type="compositionally biased region" description="Pro residues" evidence="1">
    <location>
        <begin position="208"/>
        <end position="225"/>
    </location>
</feature>
<dbReference type="GO" id="GO:0009055">
    <property type="term" value="F:electron transfer activity"/>
    <property type="evidence" value="ECO:0007669"/>
    <property type="project" value="InterPro"/>
</dbReference>
<feature type="domain" description="Phytocyanin" evidence="2">
    <location>
        <begin position="80"/>
        <end position="200"/>
    </location>
</feature>
<organism evidence="3 4">
    <name type="scientific">Zizania palustris</name>
    <name type="common">Northern wild rice</name>
    <dbReference type="NCBI Taxonomy" id="103762"/>
    <lineage>
        <taxon>Eukaryota</taxon>
        <taxon>Viridiplantae</taxon>
        <taxon>Streptophyta</taxon>
        <taxon>Embryophyta</taxon>
        <taxon>Tracheophyta</taxon>
        <taxon>Spermatophyta</taxon>
        <taxon>Magnoliopsida</taxon>
        <taxon>Liliopsida</taxon>
        <taxon>Poales</taxon>
        <taxon>Poaceae</taxon>
        <taxon>BOP clade</taxon>
        <taxon>Oryzoideae</taxon>
        <taxon>Oryzeae</taxon>
        <taxon>Zizaniinae</taxon>
        <taxon>Zizania</taxon>
    </lineage>
</organism>
<dbReference type="PANTHER" id="PTHR33021:SF213">
    <property type="entry name" value="OS12G0454600 PROTEIN"/>
    <property type="match status" value="1"/>
</dbReference>
<dbReference type="FunFam" id="2.60.40.420:FF:000048">
    <property type="entry name" value="Early nodulin-like protein 18"/>
    <property type="match status" value="1"/>
</dbReference>
<proteinExistence type="predicted"/>
<evidence type="ECO:0000259" key="2">
    <source>
        <dbReference type="PROSITE" id="PS51485"/>
    </source>
</evidence>
<dbReference type="EMBL" id="JAAALK010000080">
    <property type="protein sequence ID" value="KAG8093297.1"/>
    <property type="molecule type" value="Genomic_DNA"/>
</dbReference>
<accession>A0A8J6BQS5</accession>
<dbReference type="PROSITE" id="PS51485">
    <property type="entry name" value="PHYTOCYANIN"/>
    <property type="match status" value="1"/>
</dbReference>
<dbReference type="GO" id="GO:0005886">
    <property type="term" value="C:plasma membrane"/>
    <property type="evidence" value="ECO:0007669"/>
    <property type="project" value="TreeGrafter"/>
</dbReference>
<reference evidence="3" key="2">
    <citation type="submission" date="2021-02" db="EMBL/GenBank/DDBJ databases">
        <authorList>
            <person name="Kimball J.A."/>
            <person name="Haas M.W."/>
            <person name="Macchietto M."/>
            <person name="Kono T."/>
            <person name="Duquette J."/>
            <person name="Shao M."/>
        </authorList>
    </citation>
    <scope>NUCLEOTIDE SEQUENCE</scope>
    <source>
        <tissue evidence="3">Fresh leaf tissue</tissue>
    </source>
</reference>
<dbReference type="InterPro" id="IPR003245">
    <property type="entry name" value="Phytocyanin_dom"/>
</dbReference>
<name>A0A8J6BQS5_ZIZPA</name>
<reference evidence="3" key="1">
    <citation type="journal article" date="2021" name="bioRxiv">
        <title>Whole Genome Assembly and Annotation of Northern Wild Rice, Zizania palustris L., Supports a Whole Genome Duplication in the Zizania Genus.</title>
        <authorList>
            <person name="Haas M."/>
            <person name="Kono T."/>
            <person name="Macchietto M."/>
            <person name="Millas R."/>
            <person name="McGilp L."/>
            <person name="Shao M."/>
            <person name="Duquette J."/>
            <person name="Hirsch C.N."/>
            <person name="Kimball J."/>
        </authorList>
    </citation>
    <scope>NUCLEOTIDE SEQUENCE</scope>
    <source>
        <tissue evidence="3">Fresh leaf tissue</tissue>
    </source>
</reference>
<protein>
    <recommendedName>
        <fullName evidence="2">Phytocyanin domain-containing protein</fullName>
    </recommendedName>
</protein>
<evidence type="ECO:0000313" key="4">
    <source>
        <dbReference type="Proteomes" id="UP000729402"/>
    </source>
</evidence>
<keyword evidence="4" id="KW-1185">Reference proteome</keyword>
<evidence type="ECO:0000313" key="3">
    <source>
        <dbReference type="EMBL" id="KAG8093297.1"/>
    </source>
</evidence>
<dbReference type="InterPro" id="IPR039391">
    <property type="entry name" value="Phytocyanin-like"/>
</dbReference>
<comment type="caution">
    <text evidence="3">The sequence shown here is derived from an EMBL/GenBank/DDBJ whole genome shotgun (WGS) entry which is preliminary data.</text>
</comment>
<sequence length="276" mass="28217">MYMYNIYLLDTPSPRRATTFASTQQTVELSSKLKKSRSMERCRLRSAAAVVAVAVAVAAALASPAAGQGAPAGSPAPPYKNHTVAGADGWFFNAASNSTSGNYSDWAAGEAFYLGDYLIFKTNDNSSVVHTANSTAYSLCDATDPESFIYGGGGGGGGGLEETHSIAIALTFKGPNYFFSDAEDGAQCEQGMRFEIKVDEGRGLPPDLAHPPPAPKSRVLAPPPAGTSFNPVEVGAGAGAAGDLTEGKNGGSRAMGAGERFLGLAIGVGLAVLVAA</sequence>
<gene>
    <name evidence="3" type="ORF">GUJ93_ZPchr0012g19009</name>
</gene>
<dbReference type="Pfam" id="PF02298">
    <property type="entry name" value="Cu_bind_like"/>
    <property type="match status" value="1"/>
</dbReference>
<dbReference type="OrthoDB" id="688954at2759"/>
<feature type="region of interest" description="Disordered" evidence="1">
    <location>
        <begin position="201"/>
        <end position="234"/>
    </location>
</feature>